<proteinExistence type="predicted"/>
<organism evidence="1 2">
    <name type="scientific">Albidovulum denitrificans</name>
    <dbReference type="NCBI Taxonomy" id="404881"/>
    <lineage>
        <taxon>Bacteria</taxon>
        <taxon>Pseudomonadati</taxon>
        <taxon>Pseudomonadota</taxon>
        <taxon>Alphaproteobacteria</taxon>
        <taxon>Rhodobacterales</taxon>
        <taxon>Paracoccaceae</taxon>
        <taxon>Albidovulum</taxon>
    </lineage>
</organism>
<keyword evidence="2" id="KW-1185">Reference proteome</keyword>
<comment type="caution">
    <text evidence="1">The sequence shown here is derived from an EMBL/GenBank/DDBJ whole genome shotgun (WGS) entry which is preliminary data.</text>
</comment>
<dbReference type="EMBL" id="PVEP01000001">
    <property type="protein sequence ID" value="PQV59084.1"/>
    <property type="molecule type" value="Genomic_DNA"/>
</dbReference>
<name>A0A2S8SE43_9RHOB</name>
<dbReference type="Proteomes" id="UP000238338">
    <property type="component" value="Unassembled WGS sequence"/>
</dbReference>
<accession>A0A2S8SE43</accession>
<evidence type="ECO:0008006" key="3">
    <source>
        <dbReference type="Google" id="ProtNLM"/>
    </source>
</evidence>
<protein>
    <recommendedName>
        <fullName evidence="3">Tellurite resistance protein TerB</fullName>
    </recommendedName>
</protein>
<sequence length="176" mass="18966">MPYIIAFLGLVGAAYFWAMRARNAGHVAQDLADMAGDVMGAARRLGFRRRANVHPVESIEEPALAIAALGTAFMELGGLPSREQQDALSMALQHHTHRSAKDAEEAMILGRWLVTECNGPEPAITRLSRRLAKLDRAGSLTPLMGVLNDTALAARGGTLSERQKEALAEIARALKV</sequence>
<reference evidence="1 2" key="1">
    <citation type="submission" date="2018-02" db="EMBL/GenBank/DDBJ databases">
        <title>Genomic Encyclopedia of Archaeal and Bacterial Type Strains, Phase II (KMG-II): from individual species to whole genera.</title>
        <authorList>
            <person name="Goeker M."/>
        </authorList>
    </citation>
    <scope>NUCLEOTIDE SEQUENCE [LARGE SCALE GENOMIC DNA]</scope>
    <source>
        <strain evidence="1 2">DSM 18921</strain>
    </source>
</reference>
<gene>
    <name evidence="1" type="ORF">LX70_00907</name>
</gene>
<dbReference type="OrthoDB" id="8478875at2"/>
<dbReference type="RefSeq" id="WP_105513286.1">
    <property type="nucleotide sequence ID" value="NZ_PVEP01000001.1"/>
</dbReference>
<dbReference type="AlphaFoldDB" id="A0A2S8SE43"/>
<evidence type="ECO:0000313" key="1">
    <source>
        <dbReference type="EMBL" id="PQV59084.1"/>
    </source>
</evidence>
<evidence type="ECO:0000313" key="2">
    <source>
        <dbReference type="Proteomes" id="UP000238338"/>
    </source>
</evidence>